<organism evidence="1 2">
    <name type="scientific">Pseudomonas fluorescens</name>
    <dbReference type="NCBI Taxonomy" id="294"/>
    <lineage>
        <taxon>Bacteria</taxon>
        <taxon>Pseudomonadati</taxon>
        <taxon>Pseudomonadota</taxon>
        <taxon>Gammaproteobacteria</taxon>
        <taxon>Pseudomonadales</taxon>
        <taxon>Pseudomonadaceae</taxon>
        <taxon>Pseudomonas</taxon>
    </lineage>
</organism>
<sequence>MLDQQLGLPVVVINPGLHGAVFRARHLAHLIHRCVTVAVGMAYVQGVPIGCHIYALAVAGEPCDFGFRHFEVPEQLMAQLTWPIEARSVHLTVDSLGCGLELIERAAIRPHRVGIECIPLATLEHRGPLHRLACHLHGARCGGFVLFADRLQHVITAGGAPELVDGLDAFGQYIETSATHQPGQIAHPADGVEYVNGRHADDLDRPQCLGPGRQRRTADLEQLSCGGGAGGKKTEYIQQEVKSTRAILPVLKIDNGGPERDQVQQKLAQLCVRLVQGGLPTGLLFDSGIVEVQVFDKRRGNPMGSSAGKAIPRRVIQRSLTSQIIGFMAGREYFGRRNLVAIPVFLNPCTVKARLFNRAFIEVDDVGVRRALQLGFDQQPRFILSIRIIEMPIHDV</sequence>
<dbReference type="AlphaFoldDB" id="A0A109LLH7"/>
<dbReference type="EMBL" id="LCYA01000029">
    <property type="protein sequence ID" value="KWV89665.1"/>
    <property type="molecule type" value="Genomic_DNA"/>
</dbReference>
<evidence type="ECO:0000313" key="1">
    <source>
        <dbReference type="EMBL" id="KWV89665.1"/>
    </source>
</evidence>
<evidence type="ECO:0000313" key="2">
    <source>
        <dbReference type="Proteomes" id="UP000061348"/>
    </source>
</evidence>
<dbReference type="Proteomes" id="UP000061348">
    <property type="component" value="Unassembled WGS sequence"/>
</dbReference>
<comment type="caution">
    <text evidence="1">The sequence shown here is derived from an EMBL/GenBank/DDBJ whole genome shotgun (WGS) entry which is preliminary data.</text>
</comment>
<reference evidence="1 2" key="1">
    <citation type="submission" date="2015-05" db="EMBL/GenBank/DDBJ databases">
        <title>A genomic and transcriptomic approach to investigate the blue pigment phenotype in Pseudomonas fluorescens.</title>
        <authorList>
            <person name="Andreani N.A."/>
            <person name="Cardazzo B."/>
        </authorList>
    </citation>
    <scope>NUCLEOTIDE SEQUENCE [LARGE SCALE GENOMIC DNA]</scope>
    <source>
        <strain evidence="1 2">Ps_22</strain>
    </source>
</reference>
<name>A0A109LLH7_PSEFL</name>
<accession>A0A109LLH7</accession>
<gene>
    <name evidence="1" type="ORF">PFLmoz3_00778</name>
</gene>
<protein>
    <submittedName>
        <fullName evidence="1">Uncharacterized protein</fullName>
    </submittedName>
</protein>
<proteinExistence type="predicted"/>